<dbReference type="EMBL" id="JANHOH010000005">
    <property type="protein sequence ID" value="MCQ6960087.1"/>
    <property type="molecule type" value="Genomic_DNA"/>
</dbReference>
<name>A0ABT1T678_9SPHI</name>
<dbReference type="RefSeq" id="WP_256540273.1">
    <property type="nucleotide sequence ID" value="NZ_JANHOH010000005.1"/>
</dbReference>
<feature type="transmembrane region" description="Helical" evidence="1">
    <location>
        <begin position="6"/>
        <end position="27"/>
    </location>
</feature>
<evidence type="ECO:0000313" key="2">
    <source>
        <dbReference type="EMBL" id="MCQ6960087.1"/>
    </source>
</evidence>
<sequence length="72" mass="8420">MAVFISIYIVGFSLVFLICALLTRWIFRIDQNLEYQRLQYEILLKIACKLGVDEQPPQESSTDQKYMDDDAV</sequence>
<comment type="caution">
    <text evidence="2">The sequence shown here is derived from an EMBL/GenBank/DDBJ whole genome shotgun (WGS) entry which is preliminary data.</text>
</comment>
<organism evidence="2 3">
    <name type="scientific">Mucilaginibacter aquariorum</name>
    <dbReference type="NCBI Taxonomy" id="2967225"/>
    <lineage>
        <taxon>Bacteria</taxon>
        <taxon>Pseudomonadati</taxon>
        <taxon>Bacteroidota</taxon>
        <taxon>Sphingobacteriia</taxon>
        <taxon>Sphingobacteriales</taxon>
        <taxon>Sphingobacteriaceae</taxon>
        <taxon>Mucilaginibacter</taxon>
    </lineage>
</organism>
<keyword evidence="1" id="KW-0472">Membrane</keyword>
<keyword evidence="1" id="KW-1133">Transmembrane helix</keyword>
<keyword evidence="3" id="KW-1185">Reference proteome</keyword>
<reference evidence="2 3" key="1">
    <citation type="submission" date="2022-07" db="EMBL/GenBank/DDBJ databases">
        <title>Mucilaginibacter sp. JC4.</title>
        <authorList>
            <person name="Le V."/>
            <person name="Ko S.-R."/>
            <person name="Ahn C.-Y."/>
            <person name="Oh H.-M."/>
        </authorList>
    </citation>
    <scope>NUCLEOTIDE SEQUENCE [LARGE SCALE GENOMIC DNA]</scope>
    <source>
        <strain evidence="2 3">JC4</strain>
    </source>
</reference>
<keyword evidence="1" id="KW-0812">Transmembrane</keyword>
<proteinExistence type="predicted"/>
<dbReference type="Proteomes" id="UP001204376">
    <property type="component" value="Unassembled WGS sequence"/>
</dbReference>
<evidence type="ECO:0000256" key="1">
    <source>
        <dbReference type="SAM" id="Phobius"/>
    </source>
</evidence>
<protein>
    <submittedName>
        <fullName evidence="2">Uncharacterized protein</fullName>
    </submittedName>
</protein>
<accession>A0ABT1T678</accession>
<evidence type="ECO:0000313" key="3">
    <source>
        <dbReference type="Proteomes" id="UP001204376"/>
    </source>
</evidence>
<gene>
    <name evidence="2" type="ORF">NPE20_19060</name>
</gene>